<evidence type="ECO:0000259" key="4">
    <source>
        <dbReference type="PROSITE" id="PS50943"/>
    </source>
</evidence>
<dbReference type="Gene3D" id="3.90.1530.30">
    <property type="match status" value="1"/>
</dbReference>
<evidence type="ECO:0000313" key="6">
    <source>
        <dbReference type="Proteomes" id="UP000062963"/>
    </source>
</evidence>
<proteinExistence type="inferred from homology"/>
<sequence>MASNIKSRLSSKGLDKIFGEGINEVIKGIESNDALKETANEIVLAEIFPNPHQPRKNFNEEELTELAQSIKEYGLIQPIIVKKTNNGYYLVAGERRSRAAKLAGLTTIPAIVVDFNDQQMKEVALIENIQRVDLNSIEEANAYKELIELLGLTQEELAQRIGKSRSHVTNTMRLLNLPTEVQTLLLENKVTMGQVKPLISLNVDKNELKNIINKIINLNLNARQVEELVKEYNPKITKPLIENSEKNSSKRAVNEFLENKIMRKLGTKVVIDTDKIVIKYTGIKDLNRILELLGLIDD</sequence>
<organism evidence="5 6">
    <name type="scientific">Spiroplasma kunkelii CR2-3x</name>
    <dbReference type="NCBI Taxonomy" id="273035"/>
    <lineage>
        <taxon>Bacteria</taxon>
        <taxon>Bacillati</taxon>
        <taxon>Mycoplasmatota</taxon>
        <taxon>Mollicutes</taxon>
        <taxon>Entomoplasmatales</taxon>
        <taxon>Spiroplasmataceae</taxon>
        <taxon>Spiroplasma</taxon>
    </lineage>
</organism>
<evidence type="ECO:0000256" key="1">
    <source>
        <dbReference type="ARBA" id="ARBA00006295"/>
    </source>
</evidence>
<name>A0A0K2JEU2_SPIKU</name>
<evidence type="ECO:0000256" key="2">
    <source>
        <dbReference type="ARBA" id="ARBA00022829"/>
    </source>
</evidence>
<dbReference type="Proteomes" id="UP000062963">
    <property type="component" value="Chromosome"/>
</dbReference>
<dbReference type="PANTHER" id="PTHR33375:SF1">
    <property type="entry name" value="CHROMOSOME-PARTITIONING PROTEIN PARB-RELATED"/>
    <property type="match status" value="1"/>
</dbReference>
<protein>
    <submittedName>
        <fullName evidence="5">Chromosome partitioning protein ParB</fullName>
    </submittedName>
</protein>
<keyword evidence="6" id="KW-1185">Reference proteome</keyword>
<dbReference type="PANTHER" id="PTHR33375">
    <property type="entry name" value="CHROMOSOME-PARTITIONING PROTEIN PARB-RELATED"/>
    <property type="match status" value="1"/>
</dbReference>
<keyword evidence="2" id="KW-0159">Chromosome partition</keyword>
<dbReference type="OrthoDB" id="9802051at2"/>
<dbReference type="SUPFAM" id="SSF110849">
    <property type="entry name" value="ParB/Sulfiredoxin"/>
    <property type="match status" value="1"/>
</dbReference>
<dbReference type="AlphaFoldDB" id="A0A0K2JEU2"/>
<dbReference type="GO" id="GO:0045881">
    <property type="term" value="P:positive regulation of sporulation resulting in formation of a cellular spore"/>
    <property type="evidence" value="ECO:0007669"/>
    <property type="project" value="TreeGrafter"/>
</dbReference>
<dbReference type="FunFam" id="3.90.1530.30:FF:000001">
    <property type="entry name" value="Chromosome partitioning protein ParB"/>
    <property type="match status" value="1"/>
</dbReference>
<comment type="similarity">
    <text evidence="1">Belongs to the ParB family.</text>
</comment>
<dbReference type="KEGG" id="skn:SKUN_00188"/>
<accession>A0A0K2JEU2</accession>
<dbReference type="RefSeq" id="WP_053390454.1">
    <property type="nucleotide sequence ID" value="NZ_CP010899.1"/>
</dbReference>
<dbReference type="CDD" id="cd16393">
    <property type="entry name" value="SPO0J_N"/>
    <property type="match status" value="1"/>
</dbReference>
<keyword evidence="3" id="KW-0238">DNA-binding</keyword>
<dbReference type="GO" id="GO:0003677">
    <property type="term" value="F:DNA binding"/>
    <property type="evidence" value="ECO:0007669"/>
    <property type="project" value="UniProtKB-KW"/>
</dbReference>
<dbReference type="InterPro" id="IPR036086">
    <property type="entry name" value="ParB/Sulfiredoxin_sf"/>
</dbReference>
<dbReference type="InterPro" id="IPR004437">
    <property type="entry name" value="ParB/RepB/Spo0J"/>
</dbReference>
<dbReference type="PROSITE" id="PS50943">
    <property type="entry name" value="HTH_CROC1"/>
    <property type="match status" value="1"/>
</dbReference>
<feature type="domain" description="HTH cro/C1-type" evidence="4">
    <location>
        <begin position="144"/>
        <end position="166"/>
    </location>
</feature>
<dbReference type="GO" id="GO:0005694">
    <property type="term" value="C:chromosome"/>
    <property type="evidence" value="ECO:0007669"/>
    <property type="project" value="TreeGrafter"/>
</dbReference>
<dbReference type="InterPro" id="IPR003115">
    <property type="entry name" value="ParB_N"/>
</dbReference>
<dbReference type="Pfam" id="PF02195">
    <property type="entry name" value="ParB_N"/>
    <property type="match status" value="1"/>
</dbReference>
<dbReference type="Pfam" id="PF17762">
    <property type="entry name" value="HTH_ParB"/>
    <property type="match status" value="1"/>
</dbReference>
<dbReference type="STRING" id="273035.SKUN_00188"/>
<gene>
    <name evidence="5" type="primary">parB</name>
    <name evidence="5" type="ORF">SKUN_00188</name>
</gene>
<dbReference type="CDD" id="cd00093">
    <property type="entry name" value="HTH_XRE"/>
    <property type="match status" value="1"/>
</dbReference>
<dbReference type="InterPro" id="IPR050336">
    <property type="entry name" value="Chromosome_partition/occlusion"/>
</dbReference>
<evidence type="ECO:0000313" key="5">
    <source>
        <dbReference type="EMBL" id="ALA97110.1"/>
    </source>
</evidence>
<dbReference type="EMBL" id="CP010899">
    <property type="protein sequence ID" value="ALA97110.1"/>
    <property type="molecule type" value="Genomic_DNA"/>
</dbReference>
<dbReference type="SMART" id="SM00470">
    <property type="entry name" value="ParB"/>
    <property type="match status" value="1"/>
</dbReference>
<dbReference type="Gene3D" id="1.10.10.2830">
    <property type="match status" value="1"/>
</dbReference>
<dbReference type="PATRIC" id="fig|273035.7.peg.223"/>
<reference evidence="5 6" key="1">
    <citation type="journal article" date="2015" name="Genome Announc.">
        <title>Complete Genome Sequence of Spiroplasma kunkelii Strain CR2-3x, Causal Agent of Corn Stunt Disease in Zea mays L.</title>
        <authorList>
            <person name="Davis R.E."/>
            <person name="Shao J."/>
            <person name="Dally E.L."/>
            <person name="Zhao Y."/>
            <person name="Gasparich G.E."/>
            <person name="Gaynor B.J."/>
            <person name="Athey J.C."/>
            <person name="Harrison N.A."/>
            <person name="Donofrio N."/>
        </authorList>
    </citation>
    <scope>NUCLEOTIDE SEQUENCE [LARGE SCALE GENOMIC DNA]</scope>
    <source>
        <strain evidence="5 6">CR2-3x</strain>
    </source>
</reference>
<dbReference type="NCBIfam" id="TIGR00180">
    <property type="entry name" value="parB_part"/>
    <property type="match status" value="1"/>
</dbReference>
<dbReference type="InterPro" id="IPR041468">
    <property type="entry name" value="HTH_ParB/Spo0J"/>
</dbReference>
<dbReference type="GO" id="GO:0007059">
    <property type="term" value="P:chromosome segregation"/>
    <property type="evidence" value="ECO:0007669"/>
    <property type="project" value="UniProtKB-KW"/>
</dbReference>
<dbReference type="FunFam" id="1.10.10.2830:FF:000001">
    <property type="entry name" value="Chromosome partitioning protein ParB"/>
    <property type="match status" value="1"/>
</dbReference>
<evidence type="ECO:0000256" key="3">
    <source>
        <dbReference type="ARBA" id="ARBA00023125"/>
    </source>
</evidence>
<dbReference type="InterPro" id="IPR001387">
    <property type="entry name" value="Cro/C1-type_HTH"/>
</dbReference>